<dbReference type="EMBL" id="JAHLQT010040257">
    <property type="protein sequence ID" value="KAG7155927.1"/>
    <property type="molecule type" value="Genomic_DNA"/>
</dbReference>
<keyword evidence="1" id="KW-0732">Signal</keyword>
<reference evidence="2" key="1">
    <citation type="journal article" date="2021" name="Sci. Adv.">
        <title>The American lobster genome reveals insights on longevity, neural, and immune adaptations.</title>
        <authorList>
            <person name="Polinski J.M."/>
            <person name="Zimin A.V."/>
            <person name="Clark K.F."/>
            <person name="Kohn A.B."/>
            <person name="Sadowski N."/>
            <person name="Timp W."/>
            <person name="Ptitsyn A."/>
            <person name="Khanna P."/>
            <person name="Romanova D.Y."/>
            <person name="Williams P."/>
            <person name="Greenwood S.J."/>
            <person name="Moroz L.L."/>
            <person name="Walt D.R."/>
            <person name="Bodnar A.G."/>
        </authorList>
    </citation>
    <scope>NUCLEOTIDE SEQUENCE</scope>
    <source>
        <strain evidence="2">GMGI-L3</strain>
    </source>
</reference>
<comment type="caution">
    <text evidence="2">The sequence shown here is derived from an EMBL/GenBank/DDBJ whole genome shotgun (WGS) entry which is preliminary data.</text>
</comment>
<gene>
    <name evidence="2" type="ORF">Hamer_G012070</name>
</gene>
<evidence type="ECO:0000313" key="2">
    <source>
        <dbReference type="EMBL" id="KAG7155927.1"/>
    </source>
</evidence>
<evidence type="ECO:0000313" key="3">
    <source>
        <dbReference type="Proteomes" id="UP000747542"/>
    </source>
</evidence>
<accession>A0A8J5JCI3</accession>
<dbReference type="Proteomes" id="UP000747542">
    <property type="component" value="Unassembled WGS sequence"/>
</dbReference>
<organism evidence="2 3">
    <name type="scientific">Homarus americanus</name>
    <name type="common">American lobster</name>
    <dbReference type="NCBI Taxonomy" id="6706"/>
    <lineage>
        <taxon>Eukaryota</taxon>
        <taxon>Metazoa</taxon>
        <taxon>Ecdysozoa</taxon>
        <taxon>Arthropoda</taxon>
        <taxon>Crustacea</taxon>
        <taxon>Multicrustacea</taxon>
        <taxon>Malacostraca</taxon>
        <taxon>Eumalacostraca</taxon>
        <taxon>Eucarida</taxon>
        <taxon>Decapoda</taxon>
        <taxon>Pleocyemata</taxon>
        <taxon>Astacidea</taxon>
        <taxon>Nephropoidea</taxon>
        <taxon>Nephropidae</taxon>
        <taxon>Homarus</taxon>
    </lineage>
</organism>
<dbReference type="AlphaFoldDB" id="A0A8J5JCI3"/>
<proteinExistence type="predicted"/>
<feature type="signal peptide" evidence="1">
    <location>
        <begin position="1"/>
        <end position="22"/>
    </location>
</feature>
<keyword evidence="3" id="KW-1185">Reference proteome</keyword>
<name>A0A8J5JCI3_HOMAM</name>
<evidence type="ECO:0000256" key="1">
    <source>
        <dbReference type="SAM" id="SignalP"/>
    </source>
</evidence>
<dbReference type="OrthoDB" id="6362344at2759"/>
<sequence length="155" mass="17964">MSGVAGHLSLILLFAYLTLSHADDRFTCCMGGWKVMRGVTLCAAPCCPGYQQKTLKMPLLDSPVICQKLTEEELKQQEEARMTTTPPAEPKNVLDDQPRRIIRASSEYEEFLYRHRHFFLHLMNEGYSRKELLTNMEQFLNKISSVLYQPDWYRG</sequence>
<protein>
    <submittedName>
        <fullName evidence="2">Uncharacterized protein</fullName>
    </submittedName>
</protein>
<feature type="chain" id="PRO_5035322292" evidence="1">
    <location>
        <begin position="23"/>
        <end position="155"/>
    </location>
</feature>